<dbReference type="RefSeq" id="WP_271188201.1">
    <property type="nucleotide sequence ID" value="NZ_BSFE01000015.1"/>
</dbReference>
<feature type="transmembrane region" description="Helical" evidence="1">
    <location>
        <begin position="153"/>
        <end position="172"/>
    </location>
</feature>
<evidence type="ECO:0000313" key="2">
    <source>
        <dbReference type="EMBL" id="GLK53863.1"/>
    </source>
</evidence>
<dbReference type="EMBL" id="BSFE01000015">
    <property type="protein sequence ID" value="GLK53863.1"/>
    <property type="molecule type" value="Genomic_DNA"/>
</dbReference>
<feature type="transmembrane region" description="Helical" evidence="1">
    <location>
        <begin position="63"/>
        <end position="85"/>
    </location>
</feature>
<reference evidence="2" key="2">
    <citation type="submission" date="2023-01" db="EMBL/GenBank/DDBJ databases">
        <authorList>
            <person name="Sun Q."/>
            <person name="Evtushenko L."/>
        </authorList>
    </citation>
    <scope>NUCLEOTIDE SEQUENCE</scope>
    <source>
        <strain evidence="2">VKM B-1513</strain>
    </source>
</reference>
<feature type="transmembrane region" description="Helical" evidence="1">
    <location>
        <begin position="97"/>
        <end position="116"/>
    </location>
</feature>
<evidence type="ECO:0000313" key="3">
    <source>
        <dbReference type="Proteomes" id="UP001143486"/>
    </source>
</evidence>
<feature type="transmembrane region" description="Helical" evidence="1">
    <location>
        <begin position="31"/>
        <end position="51"/>
    </location>
</feature>
<keyword evidence="1" id="KW-1133">Transmembrane helix</keyword>
<accession>A0A9W6MQ34</accession>
<keyword evidence="1" id="KW-0812">Transmembrane</keyword>
<organism evidence="2 3">
    <name type="scientific">Maricaulis virginensis</name>
    <dbReference type="NCBI Taxonomy" id="144022"/>
    <lineage>
        <taxon>Bacteria</taxon>
        <taxon>Pseudomonadati</taxon>
        <taxon>Pseudomonadota</taxon>
        <taxon>Alphaproteobacteria</taxon>
        <taxon>Maricaulales</taxon>
        <taxon>Maricaulaceae</taxon>
        <taxon>Maricaulis</taxon>
    </lineage>
</organism>
<dbReference type="AlphaFoldDB" id="A0A9W6MQ34"/>
<evidence type="ECO:0000256" key="1">
    <source>
        <dbReference type="SAM" id="Phobius"/>
    </source>
</evidence>
<protein>
    <submittedName>
        <fullName evidence="2">Uncharacterized protein</fullName>
    </submittedName>
</protein>
<keyword evidence="3" id="KW-1185">Reference proteome</keyword>
<feature type="transmembrane region" description="Helical" evidence="1">
    <location>
        <begin position="128"/>
        <end position="146"/>
    </location>
</feature>
<keyword evidence="1" id="KW-0472">Membrane</keyword>
<gene>
    <name evidence="2" type="ORF">GCM10017621_33710</name>
</gene>
<name>A0A9W6MQ34_9PROT</name>
<proteinExistence type="predicted"/>
<comment type="caution">
    <text evidence="2">The sequence shown here is derived from an EMBL/GenBank/DDBJ whole genome shotgun (WGS) entry which is preliminary data.</text>
</comment>
<sequence>MTDKLADVRADLAFMRGLAAGDETPSHSLGLVLFVCGGLYAVQTFIQYLSFGGHVDLPRLADLAVVVIANAGVLGTIVTVTMRDWSKGPKTLSGRAYEAAFIAAGLINLCLVVIFGLMSYRTGSAEPWLVHAEVVFALFGGTWFIAFRLRRRLWQGAVSLGWFAAAILLAVNGVNNRFLLITSLALLLLMSLPGYLLMRAARPTQAKA</sequence>
<dbReference type="Proteomes" id="UP001143486">
    <property type="component" value="Unassembled WGS sequence"/>
</dbReference>
<reference evidence="2" key="1">
    <citation type="journal article" date="2014" name="Int. J. Syst. Evol. Microbiol.">
        <title>Complete genome sequence of Corynebacterium casei LMG S-19264T (=DSM 44701T), isolated from a smear-ripened cheese.</title>
        <authorList>
            <consortium name="US DOE Joint Genome Institute (JGI-PGF)"/>
            <person name="Walter F."/>
            <person name="Albersmeier A."/>
            <person name="Kalinowski J."/>
            <person name="Ruckert C."/>
        </authorList>
    </citation>
    <scope>NUCLEOTIDE SEQUENCE</scope>
    <source>
        <strain evidence="2">VKM B-1513</strain>
    </source>
</reference>
<feature type="transmembrane region" description="Helical" evidence="1">
    <location>
        <begin position="178"/>
        <end position="198"/>
    </location>
</feature>